<keyword evidence="1" id="KW-0812">Transmembrane</keyword>
<dbReference type="Pfam" id="PF13548">
    <property type="entry name" value="DUF4126"/>
    <property type="match status" value="1"/>
</dbReference>
<comment type="caution">
    <text evidence="3">The sequence shown here is derived from an EMBL/GenBank/DDBJ whole genome shotgun (WGS) entry which is preliminary data.</text>
</comment>
<feature type="domain" description="DUF4126" evidence="2">
    <location>
        <begin position="7"/>
        <end position="179"/>
    </location>
</feature>
<organism evidence="3 4">
    <name type="scientific">Dyella acidisoli</name>
    <dbReference type="NCBI Taxonomy" id="1867834"/>
    <lineage>
        <taxon>Bacteria</taxon>
        <taxon>Pseudomonadati</taxon>
        <taxon>Pseudomonadota</taxon>
        <taxon>Gammaproteobacteria</taxon>
        <taxon>Lysobacterales</taxon>
        <taxon>Rhodanobacteraceae</taxon>
        <taxon>Dyella</taxon>
    </lineage>
</organism>
<evidence type="ECO:0000256" key="1">
    <source>
        <dbReference type="SAM" id="Phobius"/>
    </source>
</evidence>
<keyword evidence="1" id="KW-0472">Membrane</keyword>
<evidence type="ECO:0000313" key="3">
    <source>
        <dbReference type="EMBL" id="GLQ92576.1"/>
    </source>
</evidence>
<feature type="transmembrane region" description="Helical" evidence="1">
    <location>
        <begin position="7"/>
        <end position="28"/>
    </location>
</feature>
<protein>
    <recommendedName>
        <fullName evidence="2">DUF4126 domain-containing protein</fullName>
    </recommendedName>
</protein>
<name>A0ABQ5XLK0_9GAMM</name>
<gene>
    <name evidence="3" type="ORF">GCM10007901_15270</name>
</gene>
<dbReference type="EMBL" id="BSOB01000010">
    <property type="protein sequence ID" value="GLQ92576.1"/>
    <property type="molecule type" value="Genomic_DNA"/>
</dbReference>
<keyword evidence="4" id="KW-1185">Reference proteome</keyword>
<sequence>MNLLSNLALAGGLAWASGIRLYATLFIAGLLGRLGYVTLPPGLEVLSHNWVLITAGVLMVGEFLADKIPMFDSVWDSIHTFIRIPVGTLLAWGVFKNSGVDEQVAAALLGGAIVTGTHLAKSGTRALINTSPEPFSNWGASAGEDISLLGILYLAWQHPLVLLILLALFIVLICWLLPKIVRGLRMIVTRLRKLQGIPNMP</sequence>
<dbReference type="InterPro" id="IPR025196">
    <property type="entry name" value="DUF4126"/>
</dbReference>
<dbReference type="RefSeq" id="WP_284320296.1">
    <property type="nucleotide sequence ID" value="NZ_BSOB01000010.1"/>
</dbReference>
<accession>A0ABQ5XLK0</accession>
<keyword evidence="1" id="KW-1133">Transmembrane helix</keyword>
<evidence type="ECO:0000259" key="2">
    <source>
        <dbReference type="Pfam" id="PF13548"/>
    </source>
</evidence>
<dbReference type="Proteomes" id="UP001156670">
    <property type="component" value="Unassembled WGS sequence"/>
</dbReference>
<feature type="transmembrane region" description="Helical" evidence="1">
    <location>
        <begin position="48"/>
        <end position="65"/>
    </location>
</feature>
<feature type="transmembrane region" description="Helical" evidence="1">
    <location>
        <begin position="156"/>
        <end position="177"/>
    </location>
</feature>
<proteinExistence type="predicted"/>
<reference evidence="4" key="1">
    <citation type="journal article" date="2019" name="Int. J. Syst. Evol. Microbiol.">
        <title>The Global Catalogue of Microorganisms (GCM) 10K type strain sequencing project: providing services to taxonomists for standard genome sequencing and annotation.</title>
        <authorList>
            <consortium name="The Broad Institute Genomics Platform"/>
            <consortium name="The Broad Institute Genome Sequencing Center for Infectious Disease"/>
            <person name="Wu L."/>
            <person name="Ma J."/>
        </authorList>
    </citation>
    <scope>NUCLEOTIDE SEQUENCE [LARGE SCALE GENOMIC DNA]</scope>
    <source>
        <strain evidence="4">NBRC 111980</strain>
    </source>
</reference>
<evidence type="ECO:0000313" key="4">
    <source>
        <dbReference type="Proteomes" id="UP001156670"/>
    </source>
</evidence>